<organism evidence="2 3">
    <name type="scientific">Paracoccus yeei</name>
    <dbReference type="NCBI Taxonomy" id="147645"/>
    <lineage>
        <taxon>Bacteria</taxon>
        <taxon>Pseudomonadati</taxon>
        <taxon>Pseudomonadota</taxon>
        <taxon>Alphaproteobacteria</taxon>
        <taxon>Rhodobacterales</taxon>
        <taxon>Paracoccaceae</taxon>
        <taxon>Paracoccus</taxon>
    </lineage>
</organism>
<proteinExistence type="predicted"/>
<dbReference type="RefSeq" id="WP_099650208.1">
    <property type="nucleotide sequence ID" value="NZ_CAJGAB010000046.1"/>
</dbReference>
<sequence>MAQEPKGSKEGQSTTPGSDPEADRPASQGRSLAPETKLADLSLKDLTAILRTEVASAIGAIRNPGGISGAHVNSGPPGFVNGGGHANFDPGSIAGVHVNSGPPGFVNGGGHANFDPSGGTGTHVNSGPPGFVNGGGHANFDPGSIAGSHVNSGPPGFVNGGGHANFDPSTVFNPGRDLTRVTLPGGLRVDVPAAGAFDMTVRGTRIRR</sequence>
<dbReference type="Proteomes" id="UP000229314">
    <property type="component" value="Plasmid pTT13-1"/>
</dbReference>
<name>A0A2D2C5L1_9RHOB</name>
<reference evidence="2 3" key="1">
    <citation type="submission" date="2017-10" db="EMBL/GenBank/DDBJ databases">
        <title>Complete genome sequence of Paracoccus yeei TT13 isolated from human skin.</title>
        <authorList>
            <person name="Lee K."/>
            <person name="Lim J.Y."/>
            <person name="Hwang I."/>
        </authorList>
    </citation>
    <scope>NUCLEOTIDE SEQUENCE [LARGE SCALE GENOMIC DNA]</scope>
    <source>
        <strain evidence="2 3">TT13</strain>
        <plasmid evidence="3">Plasmid ptt13-1</plasmid>
    </source>
</reference>
<dbReference type="AlphaFoldDB" id="A0A2D2C5L1"/>
<accession>A0A2D2C5L1</accession>
<feature type="region of interest" description="Disordered" evidence="1">
    <location>
        <begin position="93"/>
        <end position="158"/>
    </location>
</feature>
<geneLocation type="plasmid" evidence="3">
    <name>ptt13-1</name>
</geneLocation>
<evidence type="ECO:0000313" key="3">
    <source>
        <dbReference type="Proteomes" id="UP000229314"/>
    </source>
</evidence>
<dbReference type="GeneID" id="78899573"/>
<gene>
    <name evidence="2" type="ORF">PYTT13_18125</name>
</gene>
<evidence type="ECO:0000313" key="2">
    <source>
        <dbReference type="EMBL" id="ATQ57791.1"/>
    </source>
</evidence>
<evidence type="ECO:0000256" key="1">
    <source>
        <dbReference type="SAM" id="MobiDB-lite"/>
    </source>
</evidence>
<feature type="region of interest" description="Disordered" evidence="1">
    <location>
        <begin position="1"/>
        <end position="37"/>
    </location>
</feature>
<keyword evidence="2" id="KW-0614">Plasmid</keyword>
<dbReference type="EMBL" id="CP024423">
    <property type="protein sequence ID" value="ATQ57791.1"/>
    <property type="molecule type" value="Genomic_DNA"/>
</dbReference>
<protein>
    <submittedName>
        <fullName evidence="2">Uncharacterized protein</fullName>
    </submittedName>
</protein>